<dbReference type="GO" id="GO:0003700">
    <property type="term" value="F:DNA-binding transcription factor activity"/>
    <property type="evidence" value="ECO:0007669"/>
    <property type="project" value="InterPro"/>
</dbReference>
<evidence type="ECO:0000256" key="3">
    <source>
        <dbReference type="ARBA" id="ARBA00023163"/>
    </source>
</evidence>
<dbReference type="EMBL" id="QRZM01000010">
    <property type="protein sequence ID" value="RGV73326.1"/>
    <property type="molecule type" value="Genomic_DNA"/>
</dbReference>
<name>A0A412Z090_9FIRM</name>
<dbReference type="SUPFAM" id="SSF48008">
    <property type="entry name" value="GntR ligand-binding domain-like"/>
    <property type="match status" value="1"/>
</dbReference>
<dbReference type="InterPro" id="IPR011711">
    <property type="entry name" value="GntR_C"/>
</dbReference>
<feature type="domain" description="HTH gntR-type" evidence="4">
    <location>
        <begin position="4"/>
        <end position="72"/>
    </location>
</feature>
<proteinExistence type="predicted"/>
<evidence type="ECO:0000313" key="6">
    <source>
        <dbReference type="EMBL" id="RHC57352.1"/>
    </source>
</evidence>
<comment type="caution">
    <text evidence="5">The sequence shown here is derived from an EMBL/GenBank/DDBJ whole genome shotgun (WGS) entry which is preliminary data.</text>
</comment>
<dbReference type="Gene3D" id="1.10.10.10">
    <property type="entry name" value="Winged helix-like DNA-binding domain superfamily/Winged helix DNA-binding domain"/>
    <property type="match status" value="1"/>
</dbReference>
<protein>
    <submittedName>
        <fullName evidence="5">FadR family transcriptional regulator</fullName>
    </submittedName>
</protein>
<dbReference type="EMBL" id="QSHZ01000005">
    <property type="protein sequence ID" value="RHC57352.1"/>
    <property type="molecule type" value="Genomic_DNA"/>
</dbReference>
<dbReference type="Pfam" id="PF00392">
    <property type="entry name" value="GntR"/>
    <property type="match status" value="1"/>
</dbReference>
<dbReference type="InterPro" id="IPR000524">
    <property type="entry name" value="Tscrpt_reg_HTH_GntR"/>
</dbReference>
<dbReference type="Gene3D" id="1.20.120.530">
    <property type="entry name" value="GntR ligand-binding domain-like"/>
    <property type="match status" value="1"/>
</dbReference>
<keyword evidence="2" id="KW-0238">DNA-binding</keyword>
<evidence type="ECO:0000313" key="8">
    <source>
        <dbReference type="Proteomes" id="UP000284543"/>
    </source>
</evidence>
<reference evidence="7 8" key="1">
    <citation type="submission" date="2018-08" db="EMBL/GenBank/DDBJ databases">
        <title>A genome reference for cultivated species of the human gut microbiota.</title>
        <authorList>
            <person name="Zou Y."/>
            <person name="Xue W."/>
            <person name="Luo G."/>
        </authorList>
    </citation>
    <scope>NUCLEOTIDE SEQUENCE [LARGE SCALE GENOMIC DNA]</scope>
    <source>
        <strain evidence="5 8">AF14-18</strain>
        <strain evidence="6 7">AM35-14</strain>
    </source>
</reference>
<dbReference type="SUPFAM" id="SSF46785">
    <property type="entry name" value="Winged helix' DNA-binding domain"/>
    <property type="match status" value="1"/>
</dbReference>
<evidence type="ECO:0000313" key="7">
    <source>
        <dbReference type="Proteomes" id="UP000283975"/>
    </source>
</evidence>
<dbReference type="AlphaFoldDB" id="A0A412Z090"/>
<dbReference type="InterPro" id="IPR036388">
    <property type="entry name" value="WH-like_DNA-bd_sf"/>
</dbReference>
<dbReference type="PANTHER" id="PTHR43537">
    <property type="entry name" value="TRANSCRIPTIONAL REGULATOR, GNTR FAMILY"/>
    <property type="match status" value="1"/>
</dbReference>
<gene>
    <name evidence="6" type="ORF">DW839_06515</name>
    <name evidence="5" type="ORF">DWW02_21000</name>
</gene>
<keyword evidence="3" id="KW-0804">Transcription</keyword>
<dbReference type="Proteomes" id="UP000284543">
    <property type="component" value="Unassembled WGS sequence"/>
</dbReference>
<dbReference type="SMART" id="SM00345">
    <property type="entry name" value="HTH_GNTR"/>
    <property type="match status" value="1"/>
</dbReference>
<dbReference type="PROSITE" id="PS50949">
    <property type="entry name" value="HTH_GNTR"/>
    <property type="match status" value="1"/>
</dbReference>
<dbReference type="KEGG" id="cbol:CGC65_27220"/>
<dbReference type="SMART" id="SM00895">
    <property type="entry name" value="FCD"/>
    <property type="match status" value="1"/>
</dbReference>
<organism evidence="5 8">
    <name type="scientific">Enterocloster bolteae</name>
    <dbReference type="NCBI Taxonomy" id="208479"/>
    <lineage>
        <taxon>Bacteria</taxon>
        <taxon>Bacillati</taxon>
        <taxon>Bacillota</taxon>
        <taxon>Clostridia</taxon>
        <taxon>Lachnospirales</taxon>
        <taxon>Lachnospiraceae</taxon>
        <taxon>Enterocloster</taxon>
    </lineage>
</organism>
<dbReference type="InterPro" id="IPR008920">
    <property type="entry name" value="TF_FadR/GntR_C"/>
</dbReference>
<dbReference type="PRINTS" id="PR00035">
    <property type="entry name" value="HTHGNTR"/>
</dbReference>
<dbReference type="Proteomes" id="UP000283975">
    <property type="component" value="Unassembled WGS sequence"/>
</dbReference>
<evidence type="ECO:0000256" key="1">
    <source>
        <dbReference type="ARBA" id="ARBA00023015"/>
    </source>
</evidence>
<dbReference type="RefSeq" id="WP_002566730.1">
    <property type="nucleotide sequence ID" value="NZ_CABKUK010000003.1"/>
</dbReference>
<sequence length="242" mass="27450">MARQKLSEVILEDLKKRILTGEYRTNQKLPTERELANYYDTSRIPVREALRQLADAGIVRTSAGSGTVVISSGSTLSDTSYGTPFMENVTLLKETIILRRLIESQAAREAAQNRSADDIKELQNALFDSINQIRKLKAKENNSFFEADAWFHKAIAKASHNQLLVDCLDAIPYITANHQFLSLKYTTPRDEVVSYHTQIYENILDMNGERAYESMYNHLYRVETLMMNHKQEVGGLGGEDGI</sequence>
<keyword evidence="1" id="KW-0805">Transcription regulation</keyword>
<dbReference type="GO" id="GO:0003677">
    <property type="term" value="F:DNA binding"/>
    <property type="evidence" value="ECO:0007669"/>
    <property type="project" value="UniProtKB-KW"/>
</dbReference>
<evidence type="ECO:0000256" key="2">
    <source>
        <dbReference type="ARBA" id="ARBA00023125"/>
    </source>
</evidence>
<dbReference type="CDD" id="cd07377">
    <property type="entry name" value="WHTH_GntR"/>
    <property type="match status" value="1"/>
</dbReference>
<accession>A0A412Z090</accession>
<dbReference type="PANTHER" id="PTHR43537:SF5">
    <property type="entry name" value="UXU OPERON TRANSCRIPTIONAL REGULATOR"/>
    <property type="match status" value="1"/>
</dbReference>
<evidence type="ECO:0000313" key="5">
    <source>
        <dbReference type="EMBL" id="RGV73326.1"/>
    </source>
</evidence>
<dbReference type="InterPro" id="IPR036390">
    <property type="entry name" value="WH_DNA-bd_sf"/>
</dbReference>
<evidence type="ECO:0000259" key="4">
    <source>
        <dbReference type="PROSITE" id="PS50949"/>
    </source>
</evidence>
<dbReference type="Pfam" id="PF07729">
    <property type="entry name" value="FCD"/>
    <property type="match status" value="1"/>
</dbReference>